<dbReference type="RefSeq" id="WP_221862194.1">
    <property type="nucleotide sequence ID" value="NZ_JAIKTU010000015.1"/>
</dbReference>
<dbReference type="Proteomes" id="UP001299068">
    <property type="component" value="Unassembled WGS sequence"/>
</dbReference>
<proteinExistence type="predicted"/>
<evidence type="ECO:0000313" key="2">
    <source>
        <dbReference type="EMBL" id="MBY0756957.1"/>
    </source>
</evidence>
<evidence type="ECO:0008006" key="4">
    <source>
        <dbReference type="Google" id="ProtNLM"/>
    </source>
</evidence>
<protein>
    <recommendedName>
        <fullName evidence="4">Transposase zinc-ribbon domain-containing protein</fullName>
    </recommendedName>
</protein>
<name>A0ABS7L261_CLOSR</name>
<sequence length="174" mass="21149">MKYTDECLKLDIDEVLKLKGNQFKFNSSVLKGSVLTIKDSEISINNTHIRIEKHKNNYGDKRLFLCPWCLSSRKYIYYVNGNWKCRECGELKYRSSNTYRKGMEHCDLKIDKILNKLKLEHDINYYTGDSIPSNYLKPKYMRWATYYKLIKELIYWQEERNKRWLNLVYLRMNK</sequence>
<organism evidence="1 3">
    <name type="scientific">Clostridium sardiniense</name>
    <name type="common">Clostridium absonum</name>
    <dbReference type="NCBI Taxonomy" id="29369"/>
    <lineage>
        <taxon>Bacteria</taxon>
        <taxon>Bacillati</taxon>
        <taxon>Bacillota</taxon>
        <taxon>Clostridia</taxon>
        <taxon>Eubacteriales</taxon>
        <taxon>Clostridiaceae</taxon>
        <taxon>Clostridium</taxon>
    </lineage>
</organism>
<evidence type="ECO:0000313" key="3">
    <source>
        <dbReference type="Proteomes" id="UP001299068"/>
    </source>
</evidence>
<keyword evidence="3" id="KW-1185">Reference proteome</keyword>
<dbReference type="EMBL" id="JAIKTU010000015">
    <property type="protein sequence ID" value="MBY0756933.1"/>
    <property type="molecule type" value="Genomic_DNA"/>
</dbReference>
<comment type="caution">
    <text evidence="1">The sequence shown here is derived from an EMBL/GenBank/DDBJ whole genome shotgun (WGS) entry which is preliminary data.</text>
</comment>
<accession>A0ABS7L261</accession>
<evidence type="ECO:0000313" key="1">
    <source>
        <dbReference type="EMBL" id="MBY0756933.1"/>
    </source>
</evidence>
<reference evidence="1 3" key="1">
    <citation type="journal article" date="2021" name="Cell Host Microbe">
        <title>in vivo commensal control of Clostridioides difficile virulence.</title>
        <authorList>
            <person name="Girinathan B.P."/>
            <person name="Dibenedetto N."/>
            <person name="Worley J.N."/>
            <person name="Peltier J."/>
            <person name="Arrieta-Ortiz M.L."/>
            <person name="Rupa Christinal Immanuel S."/>
            <person name="Lavin R."/>
            <person name="Delaney M.L."/>
            <person name="Cummins C."/>
            <person name="Hoffmann M."/>
            <person name="Luo Y."/>
            <person name="Gonzalez-Escalona N."/>
            <person name="Allard M."/>
            <person name="Onderdonk A.B."/>
            <person name="Gerber G.K."/>
            <person name="Sonenshein A.L."/>
            <person name="Baliga N."/>
            <person name="Dupuy B."/>
            <person name="Bry L."/>
        </authorList>
    </citation>
    <scope>NUCLEOTIDE SEQUENCE [LARGE SCALE GENOMIC DNA]</scope>
    <source>
        <strain evidence="1 3">DSM 599</strain>
    </source>
</reference>
<dbReference type="EMBL" id="JAIKTU010000015">
    <property type="protein sequence ID" value="MBY0756957.1"/>
    <property type="molecule type" value="Genomic_DNA"/>
</dbReference>
<gene>
    <name evidence="1" type="ORF">K5V21_15925</name>
    <name evidence="2" type="ORF">K5V21_16045</name>
</gene>